<accession>A0AAV4XUF6</accession>
<dbReference type="InterPro" id="IPR025714">
    <property type="entry name" value="Methyltranfer_dom"/>
</dbReference>
<sequence length="275" mass="31514">MGVKGSVLTWKKLFIAKSHSSTDSRKMGTPQASYVSSDSAHFLKVIAEKFQWIDLSDDTVMDVGCGNPKIKFTDLLIERFPNVKQVIAVDKKAGLIEFLKCRIRHSEIHYQFADIEDWSTLKEWEGKISKVVSIHCFHQLKDQKISFQNVFKMLKPGGEVAILFCLQSGYIGWHNDLVNDSKWNKYYNGNSPEIPLTQFSKKEASDYETIEAGKSAILKLALSSFKIPEESKEEFKEDLYKAFMKHNAMFTDKPVPNIFLSHSISTKTRKLKYLL</sequence>
<protein>
    <submittedName>
        <fullName evidence="2">Methyltransf_25 domain-containing protein</fullName>
    </submittedName>
</protein>
<evidence type="ECO:0000313" key="3">
    <source>
        <dbReference type="Proteomes" id="UP001054945"/>
    </source>
</evidence>
<evidence type="ECO:0000259" key="1">
    <source>
        <dbReference type="Pfam" id="PF13847"/>
    </source>
</evidence>
<dbReference type="Proteomes" id="UP001054945">
    <property type="component" value="Unassembled WGS sequence"/>
</dbReference>
<keyword evidence="3" id="KW-1185">Reference proteome</keyword>
<gene>
    <name evidence="2" type="primary">AVEN_149691_1</name>
    <name evidence="2" type="ORF">CEXT_518761</name>
</gene>
<dbReference type="Gene3D" id="3.40.50.150">
    <property type="entry name" value="Vaccinia Virus protein VP39"/>
    <property type="match status" value="1"/>
</dbReference>
<feature type="domain" description="Methyltransferase" evidence="1">
    <location>
        <begin position="56"/>
        <end position="166"/>
    </location>
</feature>
<evidence type="ECO:0000313" key="2">
    <source>
        <dbReference type="EMBL" id="GIY97606.1"/>
    </source>
</evidence>
<organism evidence="2 3">
    <name type="scientific">Caerostris extrusa</name>
    <name type="common">Bark spider</name>
    <name type="synonym">Caerostris bankana</name>
    <dbReference type="NCBI Taxonomy" id="172846"/>
    <lineage>
        <taxon>Eukaryota</taxon>
        <taxon>Metazoa</taxon>
        <taxon>Ecdysozoa</taxon>
        <taxon>Arthropoda</taxon>
        <taxon>Chelicerata</taxon>
        <taxon>Arachnida</taxon>
        <taxon>Araneae</taxon>
        <taxon>Araneomorphae</taxon>
        <taxon>Entelegynae</taxon>
        <taxon>Araneoidea</taxon>
        <taxon>Araneidae</taxon>
        <taxon>Caerostris</taxon>
    </lineage>
</organism>
<reference evidence="2 3" key="1">
    <citation type="submission" date="2021-06" db="EMBL/GenBank/DDBJ databases">
        <title>Caerostris extrusa draft genome.</title>
        <authorList>
            <person name="Kono N."/>
            <person name="Arakawa K."/>
        </authorList>
    </citation>
    <scope>NUCLEOTIDE SEQUENCE [LARGE SCALE GENOMIC DNA]</scope>
</reference>
<dbReference type="AlphaFoldDB" id="A0AAV4XUF6"/>
<dbReference type="CDD" id="cd02440">
    <property type="entry name" value="AdoMet_MTases"/>
    <property type="match status" value="1"/>
</dbReference>
<dbReference type="EMBL" id="BPLR01000805">
    <property type="protein sequence ID" value="GIY97606.1"/>
    <property type="molecule type" value="Genomic_DNA"/>
</dbReference>
<proteinExistence type="predicted"/>
<dbReference type="SUPFAM" id="SSF53335">
    <property type="entry name" value="S-adenosyl-L-methionine-dependent methyltransferases"/>
    <property type="match status" value="1"/>
</dbReference>
<dbReference type="InterPro" id="IPR029063">
    <property type="entry name" value="SAM-dependent_MTases_sf"/>
</dbReference>
<comment type="caution">
    <text evidence="2">The sequence shown here is derived from an EMBL/GenBank/DDBJ whole genome shotgun (WGS) entry which is preliminary data.</text>
</comment>
<dbReference type="Pfam" id="PF13847">
    <property type="entry name" value="Methyltransf_31"/>
    <property type="match status" value="1"/>
</dbReference>
<name>A0AAV4XUF6_CAEEX</name>